<dbReference type="InterPro" id="IPR001851">
    <property type="entry name" value="ABC_transp_permease"/>
</dbReference>
<feature type="transmembrane region" description="Helical" evidence="6">
    <location>
        <begin position="44"/>
        <end position="65"/>
    </location>
</feature>
<evidence type="ECO:0000313" key="7">
    <source>
        <dbReference type="EMBL" id="PKU89183.1"/>
    </source>
</evidence>
<dbReference type="PANTHER" id="PTHR47089">
    <property type="entry name" value="ABC TRANSPORTER, PERMEASE PROTEIN"/>
    <property type="match status" value="1"/>
</dbReference>
<dbReference type="GO" id="GO:0022857">
    <property type="term" value="F:transmembrane transporter activity"/>
    <property type="evidence" value="ECO:0007669"/>
    <property type="project" value="InterPro"/>
</dbReference>
<organism evidence="7 8">
    <name type="scientific">Bifidobacterium thermophilum</name>
    <dbReference type="NCBI Taxonomy" id="33905"/>
    <lineage>
        <taxon>Bacteria</taxon>
        <taxon>Bacillati</taxon>
        <taxon>Actinomycetota</taxon>
        <taxon>Actinomycetes</taxon>
        <taxon>Bifidobacteriales</taxon>
        <taxon>Bifidobacteriaceae</taxon>
        <taxon>Bifidobacterium</taxon>
    </lineage>
</organism>
<keyword evidence="5 6" id="KW-0472">Membrane</keyword>
<keyword evidence="3 6" id="KW-0812">Transmembrane</keyword>
<dbReference type="Proteomes" id="UP000233727">
    <property type="component" value="Unassembled WGS sequence"/>
</dbReference>
<keyword evidence="2" id="KW-1003">Cell membrane</keyword>
<gene>
    <name evidence="7" type="ORF">CQR47_1617</name>
</gene>
<accession>A0A2N3QF46</accession>
<dbReference type="AlphaFoldDB" id="A0A2N3QF46"/>
<dbReference type="Pfam" id="PF02653">
    <property type="entry name" value="BPD_transp_2"/>
    <property type="match status" value="1"/>
</dbReference>
<dbReference type="PANTHER" id="PTHR47089:SF1">
    <property type="entry name" value="GUANOSINE ABC TRANSPORTER PERMEASE PROTEIN NUPP"/>
    <property type="match status" value="1"/>
</dbReference>
<dbReference type="EMBL" id="PCGY01000022">
    <property type="protein sequence ID" value="PKU89183.1"/>
    <property type="molecule type" value="Genomic_DNA"/>
</dbReference>
<evidence type="ECO:0000256" key="6">
    <source>
        <dbReference type="SAM" id="Phobius"/>
    </source>
</evidence>
<feature type="transmembrane region" description="Helical" evidence="6">
    <location>
        <begin position="216"/>
        <end position="234"/>
    </location>
</feature>
<protein>
    <submittedName>
        <fullName evidence="7">ABC transporter permease</fullName>
    </submittedName>
</protein>
<feature type="transmembrane region" description="Helical" evidence="6">
    <location>
        <begin position="6"/>
        <end position="32"/>
    </location>
</feature>
<comment type="subcellular location">
    <subcellularLocation>
        <location evidence="1">Cell membrane</location>
        <topology evidence="1">Multi-pass membrane protein</topology>
    </subcellularLocation>
</comment>
<reference evidence="7 8" key="1">
    <citation type="submission" date="2017-10" db="EMBL/GenBank/DDBJ databases">
        <title>Bifidobacterium genomics.</title>
        <authorList>
            <person name="Lugli G.A."/>
            <person name="Milani C."/>
            <person name="Mancabelli L."/>
        </authorList>
    </citation>
    <scope>NUCLEOTIDE SEQUENCE [LARGE SCALE GENOMIC DNA]</scope>
    <source>
        <strain evidence="7 8">1542B</strain>
    </source>
</reference>
<feature type="transmembrane region" description="Helical" evidence="6">
    <location>
        <begin position="85"/>
        <end position="109"/>
    </location>
</feature>
<evidence type="ECO:0000256" key="1">
    <source>
        <dbReference type="ARBA" id="ARBA00004651"/>
    </source>
</evidence>
<name>A0A2N3QF46_9BIFI</name>
<feature type="transmembrane region" description="Helical" evidence="6">
    <location>
        <begin position="165"/>
        <end position="184"/>
    </location>
</feature>
<feature type="transmembrane region" description="Helical" evidence="6">
    <location>
        <begin position="138"/>
        <end position="159"/>
    </location>
</feature>
<comment type="caution">
    <text evidence="7">The sequence shown here is derived from an EMBL/GenBank/DDBJ whole genome shotgun (WGS) entry which is preliminary data.</text>
</comment>
<evidence type="ECO:0000256" key="5">
    <source>
        <dbReference type="ARBA" id="ARBA00023136"/>
    </source>
</evidence>
<proteinExistence type="predicted"/>
<keyword evidence="4 6" id="KW-1133">Transmembrane helix</keyword>
<dbReference type="GO" id="GO:0005886">
    <property type="term" value="C:plasma membrane"/>
    <property type="evidence" value="ECO:0007669"/>
    <property type="project" value="UniProtKB-SubCell"/>
</dbReference>
<evidence type="ECO:0000313" key="8">
    <source>
        <dbReference type="Proteomes" id="UP000233727"/>
    </source>
</evidence>
<evidence type="ECO:0000256" key="2">
    <source>
        <dbReference type="ARBA" id="ARBA00022475"/>
    </source>
</evidence>
<evidence type="ECO:0000256" key="3">
    <source>
        <dbReference type="ARBA" id="ARBA00022692"/>
    </source>
</evidence>
<evidence type="ECO:0000256" key="4">
    <source>
        <dbReference type="ARBA" id="ARBA00022989"/>
    </source>
</evidence>
<sequence>MSMGDAGVGIIGIIIVLLSGALAGGAWGYLCAVLKTEFHAPETVSTLLANFIAADIMLYLLYSPWKDPDGSGQPQSKPIAADLRITTTVGLPITFVIVIVIAMAVWALLNKSQWGFAARVVGSNPVAAFRGGLSVSRYAHSAMLLGGAIAGLGGALNVLGAEGQLRPGLTTTFGFIAFLAAFIAGASVWKGVMYSIVAAAVLVGSNPLQLRAGLDGNASYVLLGVTCLAIVVISRKMGRAS</sequence>